<sequence length="628" mass="73109">NLLKTQPINYRKLVISKLISMNLISIIYFSSFLIFLALICFVQGINLGGFREIYRVFDNGVNPKYILAYNLIPLILLSFIVIMNLVYSVILLINSIFTIRQTALALLITIFGLGYTFTENIHGLKTVFNPIYAMDHVRSIKGKVNYIITDSGDRIFKNLESNSLIYLLIFFVISVLFISISILMLQKSMRNFNTQNILKISKYSIFKFEVRKIVNNQSFTIYLLATLILIFSLHFFEVKNAVEIRKKMIGEDGQISFYKELLLKEEKELQNSKRTEDIDLRKEDVEEYKRIIKNYENLIEGYNTNNSEKFYNSQLNEDIYQFSNRSIRNFNDQIIKTPLTMYENIMINKNSIKNKVSPIVKSDFIFSQYQNFESDLIERENRENERYGTNSGIYTAYRMLRYQDLDIIFLGVIMFMILHGYVSEKENGSQLNMIYTQPVNRFKYNITKVFSQTYILSIFCFLIFVFAILNGVITEGFGEIKQPVIHYLTYVKNFNSINEEEVLKTISTMPIWQYLTKTFIVMILQGFLISSIATLFSIYTKSKNLLIAMTSGFILVGVILTNLLNVNIIKLYSPFSYLFANKVADNSVMVRNVIIGGNFVTSIFVLTLWSVIFMMIVSVIADKRKQRV</sequence>
<feature type="transmembrane region" description="Helical" evidence="2">
    <location>
        <begin position="21"/>
        <end position="45"/>
    </location>
</feature>
<evidence type="ECO:0000313" key="4">
    <source>
        <dbReference type="Proteomes" id="UP001629536"/>
    </source>
</evidence>
<feature type="transmembrane region" description="Helical" evidence="2">
    <location>
        <begin position="65"/>
        <end position="93"/>
    </location>
</feature>
<feature type="transmembrane region" description="Helical" evidence="2">
    <location>
        <begin position="219"/>
        <end position="238"/>
    </location>
</feature>
<evidence type="ECO:0000313" key="3">
    <source>
        <dbReference type="EMBL" id="MFM1525054.1"/>
    </source>
</evidence>
<feature type="transmembrane region" description="Helical" evidence="2">
    <location>
        <begin position="519"/>
        <end position="539"/>
    </location>
</feature>
<comment type="caution">
    <text evidence="3">The sequence shown here is derived from an EMBL/GenBank/DDBJ whole genome shotgun (WGS) entry which is preliminary data.</text>
</comment>
<dbReference type="PANTHER" id="PTHR37305:SF1">
    <property type="entry name" value="MEMBRANE PROTEIN"/>
    <property type="match status" value="1"/>
</dbReference>
<proteinExistence type="predicted"/>
<protein>
    <recommendedName>
        <fullName evidence="5">ABC transporter permease</fullName>
    </recommendedName>
</protein>
<keyword evidence="2" id="KW-1133">Transmembrane helix</keyword>
<keyword evidence="4" id="KW-1185">Reference proteome</keyword>
<feature type="transmembrane region" description="Helical" evidence="2">
    <location>
        <begin position="405"/>
        <end position="422"/>
    </location>
</feature>
<reference evidence="3 4" key="1">
    <citation type="journal article" date="2024" name="Front. Microbiol.">
        <title>Pangenomic and biochemical analyses of Helcococcus ovis reveal widespread tetracycline resistance and a novel bacterial species, Helcococcus bovis.</title>
        <authorList>
            <person name="Cunha F."/>
            <person name="Zhai Y."/>
            <person name="Casaro S."/>
            <person name="Jones K.L."/>
            <person name="Hernandez M."/>
            <person name="Bisinotto R.S."/>
            <person name="Kariyawasam S."/>
            <person name="Brown M.B."/>
            <person name="Phillips A."/>
            <person name="Jeong K.C."/>
            <person name="Galvao K.N."/>
        </authorList>
    </citation>
    <scope>NUCLEOTIDE SEQUENCE [LARGE SCALE GENOMIC DNA]</scope>
    <source>
        <strain evidence="3 4">KG197</strain>
    </source>
</reference>
<feature type="transmembrane region" description="Helical" evidence="2">
    <location>
        <begin position="164"/>
        <end position="185"/>
    </location>
</feature>
<feature type="non-terminal residue" evidence="3">
    <location>
        <position position="1"/>
    </location>
</feature>
<organism evidence="3 4">
    <name type="scientific">Helcococcus bovis</name>
    <dbReference type="NCBI Taxonomy" id="3153252"/>
    <lineage>
        <taxon>Bacteria</taxon>
        <taxon>Bacillati</taxon>
        <taxon>Bacillota</taxon>
        <taxon>Tissierellia</taxon>
        <taxon>Tissierellales</taxon>
        <taxon>Peptoniphilaceae</taxon>
        <taxon>Helcococcus</taxon>
    </lineage>
</organism>
<evidence type="ECO:0000256" key="1">
    <source>
        <dbReference type="SAM" id="Coils"/>
    </source>
</evidence>
<feature type="transmembrane region" description="Helical" evidence="2">
    <location>
        <begin position="454"/>
        <end position="473"/>
    </location>
</feature>
<accession>A0ABW9F6G1</accession>
<dbReference type="Proteomes" id="UP001629536">
    <property type="component" value="Unassembled WGS sequence"/>
</dbReference>
<dbReference type="EMBL" id="JBFNFH010000010">
    <property type="protein sequence ID" value="MFM1525054.1"/>
    <property type="molecule type" value="Genomic_DNA"/>
</dbReference>
<keyword evidence="2" id="KW-0472">Membrane</keyword>
<dbReference type="PANTHER" id="PTHR37305">
    <property type="entry name" value="INTEGRAL MEMBRANE PROTEIN-RELATED"/>
    <property type="match status" value="1"/>
</dbReference>
<gene>
    <name evidence="3" type="ORF">ABGF40_05135</name>
</gene>
<keyword evidence="2" id="KW-0812">Transmembrane</keyword>
<evidence type="ECO:0008006" key="5">
    <source>
        <dbReference type="Google" id="ProtNLM"/>
    </source>
</evidence>
<feature type="coiled-coil region" evidence="1">
    <location>
        <begin position="278"/>
        <end position="305"/>
    </location>
</feature>
<dbReference type="RefSeq" id="WP_408126655.1">
    <property type="nucleotide sequence ID" value="NZ_JBFNFH010000010.1"/>
</dbReference>
<feature type="transmembrane region" description="Helical" evidence="2">
    <location>
        <begin position="593"/>
        <end position="621"/>
    </location>
</feature>
<evidence type="ECO:0000256" key="2">
    <source>
        <dbReference type="SAM" id="Phobius"/>
    </source>
</evidence>
<keyword evidence="1" id="KW-0175">Coiled coil</keyword>
<name>A0ABW9F6G1_9FIRM</name>
<feature type="transmembrane region" description="Helical" evidence="2">
    <location>
        <begin position="545"/>
        <end position="572"/>
    </location>
</feature>